<evidence type="ECO:0008006" key="4">
    <source>
        <dbReference type="Google" id="ProtNLM"/>
    </source>
</evidence>
<organism evidence="2 3">
    <name type="scientific">Chromobacterium indicum</name>
    <dbReference type="NCBI Taxonomy" id="3110228"/>
    <lineage>
        <taxon>Bacteria</taxon>
        <taxon>Pseudomonadati</taxon>
        <taxon>Pseudomonadota</taxon>
        <taxon>Betaproteobacteria</taxon>
        <taxon>Neisseriales</taxon>
        <taxon>Chromobacteriaceae</taxon>
        <taxon>Chromobacterium</taxon>
    </lineage>
</organism>
<reference evidence="2 3" key="1">
    <citation type="submission" date="2023-12" db="EMBL/GenBank/DDBJ databases">
        <title>Chromobacterium sp. strain TRC.1.1.SA producing antimicrobial pigment.</title>
        <authorList>
            <person name="Verma N."/>
            <person name="Choksket S."/>
            <person name="Pinnaka A.K."/>
            <person name="Korpole S."/>
        </authorList>
    </citation>
    <scope>NUCLEOTIDE SEQUENCE [LARGE SCALE GENOMIC DNA]</scope>
    <source>
        <strain evidence="2 3">TRC1.1.SA</strain>
    </source>
</reference>
<gene>
    <name evidence="2" type="ORF">VA599_19020</name>
</gene>
<feature type="transmembrane region" description="Helical" evidence="1">
    <location>
        <begin position="286"/>
        <end position="306"/>
    </location>
</feature>
<keyword evidence="1" id="KW-0472">Membrane</keyword>
<keyword evidence="1" id="KW-0812">Transmembrane</keyword>
<comment type="caution">
    <text evidence="2">The sequence shown here is derived from an EMBL/GenBank/DDBJ whole genome shotgun (WGS) entry which is preliminary data.</text>
</comment>
<dbReference type="PROSITE" id="PS51257">
    <property type="entry name" value="PROKAR_LIPOPROTEIN"/>
    <property type="match status" value="1"/>
</dbReference>
<dbReference type="EMBL" id="JAYFSJ010000015">
    <property type="protein sequence ID" value="MEN7432844.1"/>
    <property type="molecule type" value="Genomic_DNA"/>
</dbReference>
<dbReference type="PANTHER" id="PTHR32309">
    <property type="entry name" value="TYROSINE-PROTEIN KINASE"/>
    <property type="match status" value="1"/>
</dbReference>
<dbReference type="RefSeq" id="WP_346790061.1">
    <property type="nucleotide sequence ID" value="NZ_JAYFSJ010000015.1"/>
</dbReference>
<keyword evidence="3" id="KW-1185">Reference proteome</keyword>
<feature type="transmembrane region" description="Helical" evidence="1">
    <location>
        <begin position="21"/>
        <end position="40"/>
    </location>
</feature>
<name>A0ABV0CNU2_9NEIS</name>
<sequence length="320" mass="34949">MKREEDEISLLQVAQFCLANWCLLLSGCALFGALGLAWSLSMPDVFSAKTQLLIAEPIGAKGGAALLQSDPVLKQAVEKFGLAVRYKRDSESEAKLALLNGHLKVNVVKDQPLEIMVTDPDPAMAARIANYLADLCRQQILGAHITEQGRKLYVLQGRLTTSRERLKQAEKEVRADIQSGRLKLDSTAVQMVSGFASLEGMLAAGDTNNLDSALMQIKMELAKASGEVMVLPPDLFTEVRDLYYHRALTQELARQVQQAELVASQDVQVLVEATPPLMKSSPKRSLIVAMASLIGLAISTLLALVLQWRRSGRLVLSAEK</sequence>
<dbReference type="Proteomes" id="UP001405405">
    <property type="component" value="Unassembled WGS sequence"/>
</dbReference>
<evidence type="ECO:0000313" key="3">
    <source>
        <dbReference type="Proteomes" id="UP001405405"/>
    </source>
</evidence>
<proteinExistence type="predicted"/>
<keyword evidence="1" id="KW-1133">Transmembrane helix</keyword>
<dbReference type="PANTHER" id="PTHR32309:SF13">
    <property type="entry name" value="FERRIC ENTEROBACTIN TRANSPORT PROTEIN FEPE"/>
    <property type="match status" value="1"/>
</dbReference>
<evidence type="ECO:0000256" key="1">
    <source>
        <dbReference type="SAM" id="Phobius"/>
    </source>
</evidence>
<dbReference type="InterPro" id="IPR050445">
    <property type="entry name" value="Bact_polysacc_biosynth/exp"/>
</dbReference>
<protein>
    <recommendedName>
        <fullName evidence="4">Polysaccharide chain length determinant N-terminal domain-containing protein</fullName>
    </recommendedName>
</protein>
<accession>A0ABV0CNU2</accession>
<evidence type="ECO:0000313" key="2">
    <source>
        <dbReference type="EMBL" id="MEN7432844.1"/>
    </source>
</evidence>